<name>A0A9D9G2E1_PROMR</name>
<sequence>MSSSRGVNFNILGFQKPYEGPHISRKDAIAKGLTKYFEGKTCRRGHVDFRWVEGGCNACLNERKRDRRRKNVVDPIQGPYILSYGPYLSGKQAREKGLKFYYAGPCFRCGSVVGKKVKKGCVTCTKISDKNWKDKNKDKVDDYLKKYRNTEKAKETLHKWTDKNADKIREQNRAKEQRARNNLTQRAIATLVRNRVTAVLQGRSKLKSSLELTGVRSWQELRNRIEQQFQEGMSWENWTKEGWHIDHVRPIASFDLNDTEQHKTCFNWRNLQPLLGSENLQKLDKYTEEDEEVWIKRMKDLGFEGELFLKFK</sequence>
<reference evidence="1" key="1">
    <citation type="journal article" date="2021" name="Front. Mar. Sci.">
        <title>Genomes of Diverse Isolates of Prochlorococcus High-Light-Adapted Clade II in the Western Pacific Ocean.</title>
        <authorList>
            <person name="Yan W."/>
            <person name="Feng X."/>
            <person name="Zhang W."/>
            <person name="Nawaz M.Z."/>
            <person name="Luo T."/>
            <person name="Zhang R."/>
            <person name="Jiao N."/>
        </authorList>
    </citation>
    <scope>NUCLEOTIDE SEQUENCE</scope>
    <source>
        <strain evidence="1">XMU1424</strain>
    </source>
</reference>
<dbReference type="EMBL" id="JAEPLE010000002">
    <property type="protein sequence ID" value="MBO6988038.1"/>
    <property type="molecule type" value="Genomic_DNA"/>
</dbReference>
<comment type="caution">
    <text evidence="1">The sequence shown here is derived from an EMBL/GenBank/DDBJ whole genome shotgun (WGS) entry which is preliminary data.</text>
</comment>
<proteinExistence type="predicted"/>
<dbReference type="CDD" id="cd00085">
    <property type="entry name" value="HNHc"/>
    <property type="match status" value="1"/>
</dbReference>
<evidence type="ECO:0008006" key="2">
    <source>
        <dbReference type="Google" id="ProtNLM"/>
    </source>
</evidence>
<accession>A0A9D9G2E1</accession>
<evidence type="ECO:0000313" key="1">
    <source>
        <dbReference type="EMBL" id="MBO6988038.1"/>
    </source>
</evidence>
<gene>
    <name evidence="1" type="ORF">JJ833_04145</name>
</gene>
<protein>
    <recommendedName>
        <fullName evidence="2">HNH nuclease domain-containing protein</fullName>
    </recommendedName>
</protein>
<dbReference type="InterPro" id="IPR003615">
    <property type="entry name" value="HNH_nuc"/>
</dbReference>
<dbReference type="AlphaFoldDB" id="A0A9D9G2E1"/>
<organism evidence="1">
    <name type="scientific">Prochlorococcus marinus XMU1424</name>
    <dbReference type="NCBI Taxonomy" id="2774497"/>
    <lineage>
        <taxon>Bacteria</taxon>
        <taxon>Bacillati</taxon>
        <taxon>Cyanobacteriota</taxon>
        <taxon>Cyanophyceae</taxon>
        <taxon>Synechococcales</taxon>
        <taxon>Prochlorococcaceae</taxon>
        <taxon>Prochlorococcus</taxon>
    </lineage>
</organism>